<name>A0ABY9VWQ3_9ACTN</name>
<dbReference type="Proteomes" id="UP001303236">
    <property type="component" value="Chromosome"/>
</dbReference>
<organism evidence="1 2">
    <name type="scientific">Streptomyces durocortorensis</name>
    <dbReference type="NCBI Taxonomy" id="2811104"/>
    <lineage>
        <taxon>Bacteria</taxon>
        <taxon>Bacillati</taxon>
        <taxon>Actinomycetota</taxon>
        <taxon>Actinomycetes</taxon>
        <taxon>Kitasatosporales</taxon>
        <taxon>Streptomycetaceae</taxon>
        <taxon>Streptomyces</taxon>
    </lineage>
</organism>
<accession>A0ABY9VWQ3</accession>
<dbReference type="EMBL" id="CP134500">
    <property type="protein sequence ID" value="WNF26192.1"/>
    <property type="molecule type" value="Genomic_DNA"/>
</dbReference>
<evidence type="ECO:0000313" key="1">
    <source>
        <dbReference type="EMBL" id="WNF26192.1"/>
    </source>
</evidence>
<protein>
    <submittedName>
        <fullName evidence="1">Uncharacterized protein</fullName>
    </submittedName>
</protein>
<gene>
    <name evidence="1" type="ORF">RI138_04835</name>
</gene>
<keyword evidence="2" id="KW-1185">Reference proteome</keyword>
<evidence type="ECO:0000313" key="2">
    <source>
        <dbReference type="Proteomes" id="UP001303236"/>
    </source>
</evidence>
<proteinExistence type="predicted"/>
<sequence>MASDLLRHLLTTDSRYLTQWQKRARRKGAYINQSAVANVLDDYLFESGEGCSGKGTRSLKDRVSRALSGTSLSWETLGWFINAFSMSDIDANRLREAHGGSAHGPSGISHTLRGRRELARPQRHRTMNLIERYEVGPTGTLASRHTSQVIRAAEDGVTAYFFNHEPEAASIEVLHGGRLGRRYEYGGGLLGVEIMLCDPLDRSDVALLEYRTAFSPTSSRAMEVRRPAFARAENVSLSVRFTGERRPRKAWTCVWDDPLGEQPVEEESVGPGGDSLYRFLPYIEETVVGFRWQ</sequence>
<reference evidence="1 2" key="1">
    <citation type="submission" date="2023-09" db="EMBL/GenBank/DDBJ databases">
        <title>Genome completion map analysis of the actinomycetes C11-1.</title>
        <authorList>
            <person name="Qin P."/>
            <person name="Guan P."/>
        </authorList>
    </citation>
    <scope>NUCLEOTIDE SEQUENCE [LARGE SCALE GENOMIC DNA]</scope>
    <source>
        <strain evidence="1 2">C11-1</strain>
    </source>
</reference>